<dbReference type="eggNOG" id="COG0428">
    <property type="taxonomic scope" value="Bacteria"/>
</dbReference>
<keyword evidence="3" id="KW-1003">Cell membrane</keyword>
<evidence type="ECO:0000256" key="6">
    <source>
        <dbReference type="ARBA" id="ARBA00022989"/>
    </source>
</evidence>
<dbReference type="PANTHER" id="PTHR11040:SF211">
    <property type="entry name" value="ZINC TRANSPORTER ZIP11"/>
    <property type="match status" value="1"/>
</dbReference>
<dbReference type="STRING" id="1209989.TepRe1_1575"/>
<evidence type="ECO:0000256" key="5">
    <source>
        <dbReference type="ARBA" id="ARBA00022833"/>
    </source>
</evidence>
<evidence type="ECO:0000256" key="2">
    <source>
        <dbReference type="ARBA" id="ARBA00006939"/>
    </source>
</evidence>
<evidence type="ECO:0000313" key="9">
    <source>
        <dbReference type="EMBL" id="CDI40783.1"/>
    </source>
</evidence>
<keyword evidence="5" id="KW-0862">Zinc</keyword>
<feature type="transmembrane region" description="Helical" evidence="8">
    <location>
        <begin position="60"/>
        <end position="80"/>
    </location>
</feature>
<gene>
    <name evidence="9" type="ordered locus">TEPIRE1_1697</name>
</gene>
<keyword evidence="4 8" id="KW-0812">Transmembrane</keyword>
<organism evidence="9 10">
    <name type="scientific">Tepidanaerobacter acetatoxydans (strain DSM 21804 / JCM 16047 / Re1)</name>
    <dbReference type="NCBI Taxonomy" id="1209989"/>
    <lineage>
        <taxon>Bacteria</taxon>
        <taxon>Bacillati</taxon>
        <taxon>Bacillota</taxon>
        <taxon>Clostridia</taxon>
        <taxon>Thermosediminibacterales</taxon>
        <taxon>Tepidanaerobacteraceae</taxon>
        <taxon>Tepidanaerobacter</taxon>
    </lineage>
</organism>
<dbReference type="KEGG" id="tae:TepiRe1_1697"/>
<evidence type="ECO:0000256" key="4">
    <source>
        <dbReference type="ARBA" id="ARBA00022692"/>
    </source>
</evidence>
<accession>F4LWB7</accession>
<dbReference type="PANTHER" id="PTHR11040">
    <property type="entry name" value="ZINC/IRON TRANSPORTER"/>
    <property type="match status" value="1"/>
</dbReference>
<feature type="transmembrane region" description="Helical" evidence="8">
    <location>
        <begin position="6"/>
        <end position="26"/>
    </location>
</feature>
<feature type="transmembrane region" description="Helical" evidence="8">
    <location>
        <begin position="154"/>
        <end position="176"/>
    </location>
</feature>
<dbReference type="HOGENOM" id="CLU_015114_1_3_9"/>
<evidence type="ECO:0000256" key="8">
    <source>
        <dbReference type="SAM" id="Phobius"/>
    </source>
</evidence>
<keyword evidence="6 8" id="KW-1133">Transmembrane helix</keyword>
<dbReference type="OrthoDB" id="9787346at2"/>
<evidence type="ECO:0000256" key="3">
    <source>
        <dbReference type="ARBA" id="ARBA00022475"/>
    </source>
</evidence>
<dbReference type="GO" id="GO:0005385">
    <property type="term" value="F:zinc ion transmembrane transporter activity"/>
    <property type="evidence" value="ECO:0007669"/>
    <property type="project" value="TreeGrafter"/>
</dbReference>
<dbReference type="InterPro" id="IPR003689">
    <property type="entry name" value="ZIP"/>
</dbReference>
<evidence type="ECO:0000256" key="1">
    <source>
        <dbReference type="ARBA" id="ARBA00004651"/>
    </source>
</evidence>
<keyword evidence="10" id="KW-1185">Reference proteome</keyword>
<name>F4LWB7_TEPAE</name>
<proteinExistence type="inferred from homology"/>
<sequence>MHTFFKILFFSSISGLAVVLGGYLGTKNIPDKILAFILAFGSGVLLSVLSYSLMHEAYQLSGPFFTSLAFLIGGAFFYIVESLLAKFVAPGTGAILGTALDDLPEALSMGIGFATDEGKLGVVIALSVLLHNIPEGISSTGDLMDKVGLTAKSAMVLAITIALLDPLAALTGYYLLKNLSDIWLGMIMAFSGGSILFMTGTSLIPKAHSLGTHLENAGLLFGFLAAFLISRLM</sequence>
<feature type="transmembrane region" description="Helical" evidence="8">
    <location>
        <begin position="182"/>
        <end position="204"/>
    </location>
</feature>
<dbReference type="EMBL" id="HF563609">
    <property type="protein sequence ID" value="CDI40783.1"/>
    <property type="molecule type" value="Genomic_DNA"/>
</dbReference>
<dbReference type="Pfam" id="PF02535">
    <property type="entry name" value="Zip"/>
    <property type="match status" value="1"/>
</dbReference>
<dbReference type="AlphaFoldDB" id="F4LWB7"/>
<comment type="subcellular location">
    <subcellularLocation>
        <location evidence="1">Cell membrane</location>
        <topology evidence="1">Multi-pass membrane protein</topology>
    </subcellularLocation>
</comment>
<keyword evidence="7 8" id="KW-0472">Membrane</keyword>
<feature type="transmembrane region" description="Helical" evidence="8">
    <location>
        <begin position="33"/>
        <end position="54"/>
    </location>
</feature>
<feature type="transmembrane region" description="Helical" evidence="8">
    <location>
        <begin position="216"/>
        <end position="232"/>
    </location>
</feature>
<protein>
    <submittedName>
        <fullName evidence="9">Zinc/iron permease</fullName>
    </submittedName>
</protein>
<dbReference type="KEGG" id="tep:TepRe1_1575"/>
<evidence type="ECO:0000256" key="7">
    <source>
        <dbReference type="ARBA" id="ARBA00023136"/>
    </source>
</evidence>
<reference evidence="10" key="1">
    <citation type="journal article" date="2013" name="Genome Announc.">
        <title>First genome sequence of a syntrophic acetate-oxidizing bacterium, Tepidanaerobacter acetatoxydans strain Re1.</title>
        <authorList>
            <person name="Manzoor S."/>
            <person name="Bongcam-Rudloff E."/>
            <person name="Schnurer A."/>
            <person name="Muller B."/>
        </authorList>
    </citation>
    <scope>NUCLEOTIDE SEQUENCE [LARGE SCALE GENOMIC DNA]</scope>
    <source>
        <strain evidence="10">Re1</strain>
    </source>
</reference>
<comment type="similarity">
    <text evidence="2">Belongs to the ZIP transporter (TC 2.A.5) family.</text>
</comment>
<dbReference type="Proteomes" id="UP000010802">
    <property type="component" value="Chromosome"/>
</dbReference>
<dbReference type="RefSeq" id="WP_013778638.1">
    <property type="nucleotide sequence ID" value="NC_015519.1"/>
</dbReference>
<dbReference type="GO" id="GO:0005886">
    <property type="term" value="C:plasma membrane"/>
    <property type="evidence" value="ECO:0007669"/>
    <property type="project" value="UniProtKB-SubCell"/>
</dbReference>
<evidence type="ECO:0000313" key="10">
    <source>
        <dbReference type="Proteomes" id="UP000010802"/>
    </source>
</evidence>